<feature type="coiled-coil region" evidence="1">
    <location>
        <begin position="57"/>
        <end position="137"/>
    </location>
</feature>
<proteinExistence type="predicted"/>
<dbReference type="RefSeq" id="WP_052367163.1">
    <property type="nucleotide sequence ID" value="NZ_LT629776.1"/>
</dbReference>
<evidence type="ECO:0000313" key="3">
    <source>
        <dbReference type="Proteomes" id="UP000185663"/>
    </source>
</evidence>
<dbReference type="OrthoDB" id="3291843at2"/>
<dbReference type="STRING" id="545619.SAMN04489860_1382"/>
<dbReference type="eggNOG" id="COG0711">
    <property type="taxonomic scope" value="Bacteria"/>
</dbReference>
<evidence type="ECO:0000313" key="2">
    <source>
        <dbReference type="EMBL" id="SDS36221.1"/>
    </source>
</evidence>
<name>A0A1H1RKE1_9CELL</name>
<reference evidence="2 3" key="1">
    <citation type="submission" date="2016-10" db="EMBL/GenBank/DDBJ databases">
        <authorList>
            <person name="de Groot N.N."/>
        </authorList>
    </citation>
    <scope>NUCLEOTIDE SEQUENCE [LARGE SCALE GENOMIC DNA]</scope>
    <source>
        <strain evidence="2 3">DSM 22126</strain>
    </source>
</reference>
<gene>
    <name evidence="2" type="ORF">SAMN04489860_1382</name>
</gene>
<organism evidence="2 3">
    <name type="scientific">Paraoerskovia marina</name>
    <dbReference type="NCBI Taxonomy" id="545619"/>
    <lineage>
        <taxon>Bacteria</taxon>
        <taxon>Bacillati</taxon>
        <taxon>Actinomycetota</taxon>
        <taxon>Actinomycetes</taxon>
        <taxon>Micrococcales</taxon>
        <taxon>Cellulomonadaceae</taxon>
        <taxon>Paraoerskovia</taxon>
    </lineage>
</organism>
<evidence type="ECO:0008006" key="4">
    <source>
        <dbReference type="Google" id="ProtNLM"/>
    </source>
</evidence>
<dbReference type="AlphaFoldDB" id="A0A1H1RKE1"/>
<sequence>MSEQPTDRRHQGAEIPPGVGALLDELVTMVENARTMPMSSSVLVHRGEALGLIDEIRDGLPDEIERADETLKEAEQALADANRDAEDIVRTARARAIELVQAEQVVVQARSQAHEIVEEAEATAAELRADADDYCDRRLADFEIDLGKILSQVQAGRARLAQRRDDV</sequence>
<keyword evidence="1" id="KW-0175">Coiled coil</keyword>
<evidence type="ECO:0000256" key="1">
    <source>
        <dbReference type="SAM" id="Coils"/>
    </source>
</evidence>
<dbReference type="EMBL" id="LT629776">
    <property type="protein sequence ID" value="SDS36221.1"/>
    <property type="molecule type" value="Genomic_DNA"/>
</dbReference>
<keyword evidence="3" id="KW-1185">Reference proteome</keyword>
<protein>
    <recommendedName>
        <fullName evidence="4">Cell division septum initiation DivIVA, interacts with FtsZ, MinD</fullName>
    </recommendedName>
</protein>
<dbReference type="Proteomes" id="UP000185663">
    <property type="component" value="Chromosome I"/>
</dbReference>
<accession>A0A1H1RKE1</accession>